<dbReference type="OrthoDB" id="4366831at2759"/>
<accession>A0A0F7TIW0</accession>
<protein>
    <submittedName>
        <fullName evidence="2">Uncharacterized protein</fullName>
    </submittedName>
</protein>
<feature type="region of interest" description="Disordered" evidence="1">
    <location>
        <begin position="88"/>
        <end position="131"/>
    </location>
</feature>
<feature type="region of interest" description="Disordered" evidence="1">
    <location>
        <begin position="1"/>
        <end position="26"/>
    </location>
</feature>
<evidence type="ECO:0000256" key="1">
    <source>
        <dbReference type="SAM" id="MobiDB-lite"/>
    </source>
</evidence>
<organism evidence="2 3">
    <name type="scientific">Penicillium brasilianum</name>
    <dbReference type="NCBI Taxonomy" id="104259"/>
    <lineage>
        <taxon>Eukaryota</taxon>
        <taxon>Fungi</taxon>
        <taxon>Dikarya</taxon>
        <taxon>Ascomycota</taxon>
        <taxon>Pezizomycotina</taxon>
        <taxon>Eurotiomycetes</taxon>
        <taxon>Eurotiomycetidae</taxon>
        <taxon>Eurotiales</taxon>
        <taxon>Aspergillaceae</taxon>
        <taxon>Penicillium</taxon>
    </lineage>
</organism>
<evidence type="ECO:0000313" key="3">
    <source>
        <dbReference type="Proteomes" id="UP000042958"/>
    </source>
</evidence>
<reference evidence="3" key="1">
    <citation type="journal article" date="2015" name="Genome Announc.">
        <title>Draft genome sequence of the fungus Penicillium brasilianum MG11.</title>
        <authorList>
            <person name="Horn F."/>
            <person name="Linde J."/>
            <person name="Mattern D.J."/>
            <person name="Walther G."/>
            <person name="Guthke R."/>
            <person name="Brakhage A.A."/>
            <person name="Valiante V."/>
        </authorList>
    </citation>
    <scope>NUCLEOTIDE SEQUENCE [LARGE SCALE GENOMIC DNA]</scope>
    <source>
        <strain evidence="3">MG11</strain>
    </source>
</reference>
<name>A0A0F7TIW0_PENBI</name>
<keyword evidence="3" id="KW-1185">Reference proteome</keyword>
<dbReference type="AlphaFoldDB" id="A0A0F7TIW0"/>
<sequence length="217" mass="24103">MSDPAEHAGLPPSGPAPAGPRSGRGKRLTALEESALLDLCKVRTKGGCFADQPKRFWREVSQAFEKETGRPYSWQSCRRRMTKLEGDANFQHTYVPSRTSPVPAEPSQPTSALDSTNDESASGFGDDDDGGLPPAVSFVRESLHRHDDPGERAVNQTCISIVNESVENLDIKLQTFGPTVFKDLYELRKVQKAFFDFKNEFDMALEKVKRGQEEGRL</sequence>
<gene>
    <name evidence="2" type="ORF">PMG11_02869</name>
</gene>
<proteinExistence type="predicted"/>
<feature type="compositionally biased region" description="Polar residues" evidence="1">
    <location>
        <begin position="90"/>
        <end position="100"/>
    </location>
</feature>
<feature type="compositionally biased region" description="Polar residues" evidence="1">
    <location>
        <begin position="107"/>
        <end position="120"/>
    </location>
</feature>
<dbReference type="EMBL" id="CDHK01000002">
    <property type="protein sequence ID" value="CEJ56668.1"/>
    <property type="molecule type" value="Genomic_DNA"/>
</dbReference>
<dbReference type="Proteomes" id="UP000042958">
    <property type="component" value="Unassembled WGS sequence"/>
</dbReference>
<evidence type="ECO:0000313" key="2">
    <source>
        <dbReference type="EMBL" id="CEJ56668.1"/>
    </source>
</evidence>